<accession>A0A3A6QFJ5</accession>
<keyword evidence="2" id="KW-1185">Reference proteome</keyword>
<dbReference type="EMBL" id="QVMU01000017">
    <property type="protein sequence ID" value="RJX68907.1"/>
    <property type="molecule type" value="Genomic_DNA"/>
</dbReference>
<sequence length="76" mass="8838">MISLYAIPSRSTKTNILAAWQTVVQLKSQVIAIKRCNSVYATEGRCFEGAIYPPIGNAYKRYDIRWFKRYHLLLIK</sequence>
<name>A0A3A6QFJ5_9VIBR</name>
<dbReference type="Proteomes" id="UP000273252">
    <property type="component" value="Unassembled WGS sequence"/>
</dbReference>
<proteinExistence type="predicted"/>
<evidence type="ECO:0000313" key="2">
    <source>
        <dbReference type="Proteomes" id="UP000273252"/>
    </source>
</evidence>
<dbReference type="AlphaFoldDB" id="A0A3A6QFJ5"/>
<reference evidence="1 2" key="1">
    <citation type="submission" date="2018-08" db="EMBL/GenBank/DDBJ databases">
        <title>Vibrio isolated from the Eastern China Marginal Seas.</title>
        <authorList>
            <person name="Li Y."/>
        </authorList>
    </citation>
    <scope>NUCLEOTIDE SEQUENCE [LARGE SCALE GENOMIC DNA]</scope>
    <source>
        <strain evidence="1 2">BEI233</strain>
    </source>
</reference>
<organism evidence="1 2">
    <name type="scientific">Vibrio sinensis</name>
    <dbReference type="NCBI Taxonomy" id="2302434"/>
    <lineage>
        <taxon>Bacteria</taxon>
        <taxon>Pseudomonadati</taxon>
        <taxon>Pseudomonadota</taxon>
        <taxon>Gammaproteobacteria</taxon>
        <taxon>Vibrionales</taxon>
        <taxon>Vibrionaceae</taxon>
        <taxon>Vibrio</taxon>
    </lineage>
</organism>
<comment type="caution">
    <text evidence="1">The sequence shown here is derived from an EMBL/GenBank/DDBJ whole genome shotgun (WGS) entry which is preliminary data.</text>
</comment>
<protein>
    <submittedName>
        <fullName evidence="1">Uncharacterized protein</fullName>
    </submittedName>
</protein>
<gene>
    <name evidence="1" type="ORF">DZ860_15805</name>
</gene>
<evidence type="ECO:0000313" key="1">
    <source>
        <dbReference type="EMBL" id="RJX68907.1"/>
    </source>
</evidence>